<gene>
    <name evidence="9 13" type="primary">thiE</name>
    <name evidence="13" type="ORF">HUG15_10130</name>
</gene>
<evidence type="ECO:0000256" key="4">
    <source>
        <dbReference type="ARBA" id="ARBA00022842"/>
    </source>
</evidence>
<feature type="binding site" evidence="9">
    <location>
        <position position="166"/>
    </location>
    <ligand>
        <name>2-[(2R,5Z)-2-carboxy-4-methylthiazol-5(2H)-ylidene]ethyl phosphate</name>
        <dbReference type="ChEBI" id="CHEBI:62899"/>
    </ligand>
</feature>
<evidence type="ECO:0000256" key="3">
    <source>
        <dbReference type="ARBA" id="ARBA00022723"/>
    </source>
</evidence>
<keyword evidence="5 9" id="KW-0784">Thiamine biosynthesis</keyword>
<dbReference type="GO" id="GO:0009229">
    <property type="term" value="P:thiamine diphosphate biosynthetic process"/>
    <property type="evidence" value="ECO:0007669"/>
    <property type="project" value="UniProtKB-UniRule"/>
</dbReference>
<keyword evidence="2 9" id="KW-0808">Transferase</keyword>
<keyword evidence="4 9" id="KW-0460">Magnesium</keyword>
<comment type="cofactor">
    <cofactor evidence="9">
        <name>Mg(2+)</name>
        <dbReference type="ChEBI" id="CHEBI:18420"/>
    </cofactor>
    <text evidence="9">Binds 1 Mg(2+) ion per subunit.</text>
</comment>
<dbReference type="HAMAP" id="MF_00097">
    <property type="entry name" value="TMP_synthase"/>
    <property type="match status" value="1"/>
</dbReference>
<protein>
    <recommendedName>
        <fullName evidence="9">Thiamine-phosphate synthase</fullName>
        <shortName evidence="9">TP synthase</shortName>
        <shortName evidence="9">TPS</shortName>
        <ecNumber evidence="9">2.5.1.3</ecNumber>
    </recommendedName>
    <alternativeName>
        <fullName evidence="9">Thiamine-phosphate pyrophosphorylase</fullName>
        <shortName evidence="9">TMP pyrophosphorylase</shortName>
        <shortName evidence="9">TMP-PPase</shortName>
    </alternativeName>
</protein>
<evidence type="ECO:0000256" key="2">
    <source>
        <dbReference type="ARBA" id="ARBA00022679"/>
    </source>
</evidence>
<feature type="binding site" evidence="9">
    <location>
        <begin position="38"/>
        <end position="42"/>
    </location>
    <ligand>
        <name>4-amino-2-methyl-5-(diphosphooxymethyl)pyrimidine</name>
        <dbReference type="ChEBI" id="CHEBI:57841"/>
    </ligand>
</feature>
<dbReference type="Proteomes" id="UP000595823">
    <property type="component" value="Chromosome"/>
</dbReference>
<evidence type="ECO:0000256" key="6">
    <source>
        <dbReference type="ARBA" id="ARBA00047334"/>
    </source>
</evidence>
<reference evidence="13 14" key="1">
    <citation type="submission" date="2020-06" db="EMBL/GenBank/DDBJ databases">
        <title>Genomic analysis of Salicibibacter sp. NKC5-3.</title>
        <authorList>
            <person name="Oh Y.J."/>
        </authorList>
    </citation>
    <scope>NUCLEOTIDE SEQUENCE [LARGE SCALE GENOMIC DNA]</scope>
    <source>
        <strain evidence="13 14">NKC5-3</strain>
    </source>
</reference>
<dbReference type="Pfam" id="PF02581">
    <property type="entry name" value="TMP-TENI"/>
    <property type="match status" value="1"/>
</dbReference>
<evidence type="ECO:0000256" key="8">
    <source>
        <dbReference type="ARBA" id="ARBA00047883"/>
    </source>
</evidence>
<feature type="binding site" evidence="9">
    <location>
        <begin position="135"/>
        <end position="137"/>
    </location>
    <ligand>
        <name>2-[(2R,5Z)-2-carboxy-4-methylthiazol-5(2H)-ylidene]ethyl phosphate</name>
        <dbReference type="ChEBI" id="CHEBI:62899"/>
    </ligand>
</feature>
<sequence>MVVWSSGLYVISAENLHPHRSLLSVMEAALKGGATAIQLRDKGSDKKGLIEKGRALQQLACRYRVPFIMNDHLDVALAIDADGVHVGQGDFPLMEARKVLGKDKIIGISTHTKEEAIEAEQQGADYIGVGPVFATSSKDDTEKEIGVGGLKGIIGHVSIPTVAIGGVKLSNAEKVAATGVSGLAVISEVVTSDHIEDTCRRFTKILTETREKDV</sequence>
<evidence type="ECO:0000259" key="12">
    <source>
        <dbReference type="Pfam" id="PF02581"/>
    </source>
</evidence>
<dbReference type="GO" id="GO:0004789">
    <property type="term" value="F:thiamine-phosphate diphosphorylase activity"/>
    <property type="evidence" value="ECO:0007669"/>
    <property type="project" value="UniProtKB-UniRule"/>
</dbReference>
<keyword evidence="3 9" id="KW-0479">Metal-binding</keyword>
<dbReference type="InterPro" id="IPR022998">
    <property type="entry name" value="ThiamineP_synth_TenI"/>
</dbReference>
<evidence type="ECO:0000256" key="11">
    <source>
        <dbReference type="RuleBase" id="RU004253"/>
    </source>
</evidence>
<evidence type="ECO:0000256" key="9">
    <source>
        <dbReference type="HAMAP-Rule" id="MF_00097"/>
    </source>
</evidence>
<comment type="catalytic activity">
    <reaction evidence="6 9 10">
        <text>4-methyl-5-(2-phosphooxyethyl)-thiazole + 4-amino-2-methyl-5-(diphosphooxymethyl)pyrimidine + H(+) = thiamine phosphate + diphosphate</text>
        <dbReference type="Rhea" id="RHEA:22328"/>
        <dbReference type="ChEBI" id="CHEBI:15378"/>
        <dbReference type="ChEBI" id="CHEBI:33019"/>
        <dbReference type="ChEBI" id="CHEBI:37575"/>
        <dbReference type="ChEBI" id="CHEBI:57841"/>
        <dbReference type="ChEBI" id="CHEBI:58296"/>
        <dbReference type="EC" id="2.5.1.3"/>
    </reaction>
</comment>
<dbReference type="CDD" id="cd00564">
    <property type="entry name" value="TMP_TenI"/>
    <property type="match status" value="1"/>
</dbReference>
<dbReference type="PANTHER" id="PTHR20857:SF15">
    <property type="entry name" value="THIAMINE-PHOSPHATE SYNTHASE"/>
    <property type="match status" value="1"/>
</dbReference>
<comment type="catalytic activity">
    <reaction evidence="7 9 10">
        <text>2-(2-carboxy-4-methylthiazol-5-yl)ethyl phosphate + 4-amino-2-methyl-5-(diphosphooxymethyl)pyrimidine + 2 H(+) = thiamine phosphate + CO2 + diphosphate</text>
        <dbReference type="Rhea" id="RHEA:47848"/>
        <dbReference type="ChEBI" id="CHEBI:15378"/>
        <dbReference type="ChEBI" id="CHEBI:16526"/>
        <dbReference type="ChEBI" id="CHEBI:33019"/>
        <dbReference type="ChEBI" id="CHEBI:37575"/>
        <dbReference type="ChEBI" id="CHEBI:57841"/>
        <dbReference type="ChEBI" id="CHEBI:62890"/>
        <dbReference type="EC" id="2.5.1.3"/>
    </reaction>
</comment>
<evidence type="ECO:0000256" key="7">
    <source>
        <dbReference type="ARBA" id="ARBA00047851"/>
    </source>
</evidence>
<feature type="binding site" evidence="9">
    <location>
        <position position="109"/>
    </location>
    <ligand>
        <name>4-amino-2-methyl-5-(diphosphooxymethyl)pyrimidine</name>
        <dbReference type="ChEBI" id="CHEBI:57841"/>
    </ligand>
</feature>
<evidence type="ECO:0000313" key="14">
    <source>
        <dbReference type="Proteomes" id="UP000595823"/>
    </source>
</evidence>
<dbReference type="PANTHER" id="PTHR20857">
    <property type="entry name" value="THIAMINE-PHOSPHATE PYROPHOSPHORYLASE"/>
    <property type="match status" value="1"/>
</dbReference>
<dbReference type="SUPFAM" id="SSF51391">
    <property type="entry name" value="Thiamin phosphate synthase"/>
    <property type="match status" value="1"/>
</dbReference>
<dbReference type="InterPro" id="IPR013785">
    <property type="entry name" value="Aldolase_TIM"/>
</dbReference>
<dbReference type="GO" id="GO:0005737">
    <property type="term" value="C:cytoplasm"/>
    <property type="evidence" value="ECO:0007669"/>
    <property type="project" value="TreeGrafter"/>
</dbReference>
<dbReference type="FunFam" id="3.20.20.70:FF:000096">
    <property type="entry name" value="Thiamine-phosphate synthase"/>
    <property type="match status" value="1"/>
</dbReference>
<dbReference type="EC" id="2.5.1.3" evidence="9"/>
<feature type="binding site" evidence="9">
    <location>
        <position position="71"/>
    </location>
    <ligand>
        <name>Mg(2+)</name>
        <dbReference type="ChEBI" id="CHEBI:18420"/>
    </ligand>
</feature>
<dbReference type="AlphaFoldDB" id="A0A7T7CBD9"/>
<comment type="function">
    <text evidence="9">Condenses 4-methyl-5-(beta-hydroxyethyl)thiazole monophosphate (THZ-P) and 2-methyl-4-amino-5-hydroxymethyl pyrimidine pyrophosphate (HMP-PP) to form thiamine monophosphate (TMP).</text>
</comment>
<evidence type="ECO:0000256" key="10">
    <source>
        <dbReference type="RuleBase" id="RU003826"/>
    </source>
</evidence>
<organism evidence="13 14">
    <name type="scientific">Salicibibacter cibarius</name>
    <dbReference type="NCBI Taxonomy" id="2743000"/>
    <lineage>
        <taxon>Bacteria</taxon>
        <taxon>Bacillati</taxon>
        <taxon>Bacillota</taxon>
        <taxon>Bacilli</taxon>
        <taxon>Bacillales</taxon>
        <taxon>Bacillaceae</taxon>
        <taxon>Salicibibacter</taxon>
    </lineage>
</organism>
<feature type="binding site" evidence="9">
    <location>
        <begin position="186"/>
        <end position="187"/>
    </location>
    <ligand>
        <name>2-[(2R,5Z)-2-carboxy-4-methylthiazol-5(2H)-ylidene]ethyl phosphate</name>
        <dbReference type="ChEBI" id="CHEBI:62899"/>
    </ligand>
</feature>
<dbReference type="InterPro" id="IPR034291">
    <property type="entry name" value="TMP_synthase"/>
</dbReference>
<evidence type="ECO:0000313" key="13">
    <source>
        <dbReference type="EMBL" id="QQK75884.1"/>
    </source>
</evidence>
<evidence type="ECO:0000256" key="5">
    <source>
        <dbReference type="ARBA" id="ARBA00022977"/>
    </source>
</evidence>
<dbReference type="NCBIfam" id="TIGR00693">
    <property type="entry name" value="thiE"/>
    <property type="match status" value="1"/>
</dbReference>
<dbReference type="KEGG" id="scia:HUG15_10130"/>
<dbReference type="GO" id="GO:0000287">
    <property type="term" value="F:magnesium ion binding"/>
    <property type="evidence" value="ECO:0007669"/>
    <property type="project" value="UniProtKB-UniRule"/>
</dbReference>
<dbReference type="InterPro" id="IPR036206">
    <property type="entry name" value="ThiamineP_synth_sf"/>
</dbReference>
<comment type="catalytic activity">
    <reaction evidence="8 9 10">
        <text>2-[(2R,5Z)-2-carboxy-4-methylthiazol-5(2H)-ylidene]ethyl phosphate + 4-amino-2-methyl-5-(diphosphooxymethyl)pyrimidine + 2 H(+) = thiamine phosphate + CO2 + diphosphate</text>
        <dbReference type="Rhea" id="RHEA:47844"/>
        <dbReference type="ChEBI" id="CHEBI:15378"/>
        <dbReference type="ChEBI" id="CHEBI:16526"/>
        <dbReference type="ChEBI" id="CHEBI:33019"/>
        <dbReference type="ChEBI" id="CHEBI:37575"/>
        <dbReference type="ChEBI" id="CHEBI:57841"/>
        <dbReference type="ChEBI" id="CHEBI:62899"/>
        <dbReference type="EC" id="2.5.1.3"/>
    </reaction>
</comment>
<keyword evidence="14" id="KW-1185">Reference proteome</keyword>
<comment type="similarity">
    <text evidence="9 10">Belongs to the thiamine-phosphate synthase family.</text>
</comment>
<name>A0A7T7CBD9_9BACI</name>
<feature type="binding site" evidence="9">
    <location>
        <position position="138"/>
    </location>
    <ligand>
        <name>4-amino-2-methyl-5-(diphosphooxymethyl)pyrimidine</name>
        <dbReference type="ChEBI" id="CHEBI:57841"/>
    </ligand>
</feature>
<accession>A0A7T7CBD9</accession>
<feature type="domain" description="Thiamine phosphate synthase/TenI" evidence="12">
    <location>
        <begin position="8"/>
        <end position="189"/>
    </location>
</feature>
<dbReference type="UniPathway" id="UPA00060">
    <property type="reaction ID" value="UER00141"/>
</dbReference>
<dbReference type="GO" id="GO:0009228">
    <property type="term" value="P:thiamine biosynthetic process"/>
    <property type="evidence" value="ECO:0007669"/>
    <property type="project" value="UniProtKB-KW"/>
</dbReference>
<feature type="binding site" evidence="9">
    <location>
        <position position="70"/>
    </location>
    <ligand>
        <name>4-amino-2-methyl-5-(diphosphooxymethyl)pyrimidine</name>
        <dbReference type="ChEBI" id="CHEBI:57841"/>
    </ligand>
</feature>
<dbReference type="EMBL" id="CP054705">
    <property type="protein sequence ID" value="QQK75884.1"/>
    <property type="molecule type" value="Genomic_DNA"/>
</dbReference>
<evidence type="ECO:0000256" key="1">
    <source>
        <dbReference type="ARBA" id="ARBA00005165"/>
    </source>
</evidence>
<proteinExistence type="inferred from homology"/>
<comment type="pathway">
    <text evidence="1 9 11">Cofactor biosynthesis; thiamine diphosphate biosynthesis; thiamine phosphate from 4-amino-2-methyl-5-diphosphomethylpyrimidine and 4-methyl-5-(2-phosphoethyl)-thiazole: step 1/1.</text>
</comment>
<feature type="binding site" evidence="9">
    <location>
        <position position="90"/>
    </location>
    <ligand>
        <name>Mg(2+)</name>
        <dbReference type="ChEBI" id="CHEBI:18420"/>
    </ligand>
</feature>
<dbReference type="Gene3D" id="3.20.20.70">
    <property type="entry name" value="Aldolase class I"/>
    <property type="match status" value="1"/>
</dbReference>